<comment type="caution">
    <text evidence="1">The sequence shown here is derived from an EMBL/GenBank/DDBJ whole genome shotgun (WGS) entry which is preliminary data.</text>
</comment>
<protein>
    <submittedName>
        <fullName evidence="1">Uncharacterized protein</fullName>
    </submittedName>
</protein>
<evidence type="ECO:0000313" key="2">
    <source>
        <dbReference type="Proteomes" id="UP000886780"/>
    </source>
</evidence>
<dbReference type="EMBL" id="DXEU01000136">
    <property type="protein sequence ID" value="HIX52647.1"/>
    <property type="molecule type" value="Genomic_DNA"/>
</dbReference>
<evidence type="ECO:0000313" key="1">
    <source>
        <dbReference type="EMBL" id="HIX52647.1"/>
    </source>
</evidence>
<name>A0A9D1W5F5_9FIRM</name>
<accession>A0A9D1W5F5</accession>
<reference evidence="1" key="1">
    <citation type="journal article" date="2021" name="PeerJ">
        <title>Extensive microbial diversity within the chicken gut microbiome revealed by metagenomics and culture.</title>
        <authorList>
            <person name="Gilroy R."/>
            <person name="Ravi A."/>
            <person name="Getino M."/>
            <person name="Pursley I."/>
            <person name="Horton D.L."/>
            <person name="Alikhan N.F."/>
            <person name="Baker D."/>
            <person name="Gharbi K."/>
            <person name="Hall N."/>
            <person name="Watson M."/>
            <person name="Adriaenssens E.M."/>
            <person name="Foster-Nyarko E."/>
            <person name="Jarju S."/>
            <person name="Secka A."/>
            <person name="Antonio M."/>
            <person name="Oren A."/>
            <person name="Chaudhuri R.R."/>
            <person name="La Ragione R."/>
            <person name="Hildebrand F."/>
            <person name="Pallen M.J."/>
        </authorList>
    </citation>
    <scope>NUCLEOTIDE SEQUENCE</scope>
    <source>
        <strain evidence="1">ChiGjej4B4-12881</strain>
    </source>
</reference>
<reference evidence="1" key="2">
    <citation type="submission" date="2021-04" db="EMBL/GenBank/DDBJ databases">
        <authorList>
            <person name="Gilroy R."/>
        </authorList>
    </citation>
    <scope>NUCLEOTIDE SEQUENCE</scope>
    <source>
        <strain evidence="1">ChiGjej4B4-12881</strain>
    </source>
</reference>
<dbReference type="Proteomes" id="UP000886780">
    <property type="component" value="Unassembled WGS sequence"/>
</dbReference>
<sequence>MASFFPITGTISQIEPMPSSANNWCGCSLLVSISTAYQGMVNLVVTPYTYIFNREPLQNGDSITAFYDASAPAPLIFPPQYRVTAIVKNTDGRLTDFSYYDENLLNSAGTLQLNLSASTPISYPNGQTFFGSPADHYLLVVYSSATKSMPAVTEPGAVVVFCCA</sequence>
<organism evidence="1 2">
    <name type="scientific">Candidatus Lachnoclostridium stercoripullorum</name>
    <dbReference type="NCBI Taxonomy" id="2838635"/>
    <lineage>
        <taxon>Bacteria</taxon>
        <taxon>Bacillati</taxon>
        <taxon>Bacillota</taxon>
        <taxon>Clostridia</taxon>
        <taxon>Lachnospirales</taxon>
        <taxon>Lachnospiraceae</taxon>
    </lineage>
</organism>
<dbReference type="AlphaFoldDB" id="A0A9D1W5F5"/>
<gene>
    <name evidence="1" type="ORF">IAA28_07570</name>
</gene>
<proteinExistence type="predicted"/>